<feature type="compositionally biased region" description="Basic and acidic residues" evidence="1">
    <location>
        <begin position="120"/>
        <end position="135"/>
    </location>
</feature>
<gene>
    <name evidence="2" type="ORF">CDAR_491981</name>
</gene>
<proteinExistence type="predicted"/>
<dbReference type="EMBL" id="BPLQ01013182">
    <property type="protein sequence ID" value="GIY70483.1"/>
    <property type="molecule type" value="Genomic_DNA"/>
</dbReference>
<comment type="caution">
    <text evidence="2">The sequence shown here is derived from an EMBL/GenBank/DDBJ whole genome shotgun (WGS) entry which is preliminary data.</text>
</comment>
<protein>
    <submittedName>
        <fullName evidence="2">Uncharacterized protein</fullName>
    </submittedName>
</protein>
<dbReference type="AlphaFoldDB" id="A0AAV4VKA9"/>
<feature type="compositionally biased region" description="Basic residues" evidence="1">
    <location>
        <begin position="41"/>
        <end position="51"/>
    </location>
</feature>
<evidence type="ECO:0000313" key="2">
    <source>
        <dbReference type="EMBL" id="GIY70483.1"/>
    </source>
</evidence>
<accession>A0AAV4VKA9</accession>
<dbReference type="Proteomes" id="UP001054837">
    <property type="component" value="Unassembled WGS sequence"/>
</dbReference>
<feature type="region of interest" description="Disordered" evidence="1">
    <location>
        <begin position="1"/>
        <end position="51"/>
    </location>
</feature>
<evidence type="ECO:0000256" key="1">
    <source>
        <dbReference type="SAM" id="MobiDB-lite"/>
    </source>
</evidence>
<organism evidence="2 3">
    <name type="scientific">Caerostris darwini</name>
    <dbReference type="NCBI Taxonomy" id="1538125"/>
    <lineage>
        <taxon>Eukaryota</taxon>
        <taxon>Metazoa</taxon>
        <taxon>Ecdysozoa</taxon>
        <taxon>Arthropoda</taxon>
        <taxon>Chelicerata</taxon>
        <taxon>Arachnida</taxon>
        <taxon>Araneae</taxon>
        <taxon>Araneomorphae</taxon>
        <taxon>Entelegynae</taxon>
        <taxon>Araneoidea</taxon>
        <taxon>Araneidae</taxon>
        <taxon>Caerostris</taxon>
    </lineage>
</organism>
<evidence type="ECO:0000313" key="3">
    <source>
        <dbReference type="Proteomes" id="UP001054837"/>
    </source>
</evidence>
<keyword evidence="3" id="KW-1185">Reference proteome</keyword>
<feature type="region of interest" description="Disordered" evidence="1">
    <location>
        <begin position="113"/>
        <end position="135"/>
    </location>
</feature>
<name>A0AAV4VKA9_9ARAC</name>
<sequence>MKEAGRISYSCSSLPRGPLSSPKVPKWDGRGGGALTGTRTRGGRKRERGRAKRHLYPTHRVYLTHVPPQPPIRSRSLGPDDTLSPPYLWMKRGWAGTSEKPLALPLAERSTCPQGALKSGRTERAGFRNRPDTFG</sequence>
<reference evidence="2 3" key="1">
    <citation type="submission" date="2021-06" db="EMBL/GenBank/DDBJ databases">
        <title>Caerostris darwini draft genome.</title>
        <authorList>
            <person name="Kono N."/>
            <person name="Arakawa K."/>
        </authorList>
    </citation>
    <scope>NUCLEOTIDE SEQUENCE [LARGE SCALE GENOMIC DNA]</scope>
</reference>